<organism evidence="6 7">
    <name type="scientific">Candidatus Sulfomarinibacter kjeldsenii</name>
    <dbReference type="NCBI Taxonomy" id="2885994"/>
    <lineage>
        <taxon>Bacteria</taxon>
        <taxon>Pseudomonadati</taxon>
        <taxon>Acidobacteriota</taxon>
        <taxon>Thermoanaerobaculia</taxon>
        <taxon>Thermoanaerobaculales</taxon>
        <taxon>Candidatus Sulfomarinibacteraceae</taxon>
        <taxon>Candidatus Sulfomarinibacter</taxon>
    </lineage>
</organism>
<dbReference type="SUPFAM" id="SSF58104">
    <property type="entry name" value="Methyl-accepting chemotaxis protein (MCP) signaling domain"/>
    <property type="match status" value="1"/>
</dbReference>
<comment type="similarity">
    <text evidence="2">Belongs to the methyl-accepting chemotaxis (MCP) protein family.</text>
</comment>
<keyword evidence="4" id="KW-0812">Transmembrane</keyword>
<dbReference type="Pfam" id="PF00015">
    <property type="entry name" value="MCPsignal"/>
    <property type="match status" value="1"/>
</dbReference>
<dbReference type="Proteomes" id="UP000598633">
    <property type="component" value="Unassembled WGS sequence"/>
</dbReference>
<evidence type="ECO:0000256" key="4">
    <source>
        <dbReference type="SAM" id="Phobius"/>
    </source>
</evidence>
<dbReference type="InterPro" id="IPR004089">
    <property type="entry name" value="MCPsignal_dom"/>
</dbReference>
<sequence>MSDLRSGGGLRSWLGPGLIVVVVLVGGGFLEATVDGAREGWFLRAFLVTGLLAVVAYVLLVHHPTRRSLRDYRALQLNYDEQCEVLGSSLDDLRHGDLVAAREPVGGLPEEMGRAVDAASRALAALIQQIQSSSVEVATAAGTVQKISSELASASSQQAAAVVEITATTEELARTAGQIASNASSQAALAAHSEIAGDEGAAALESAVSGVEAVRRHMEAIAGRADTLGSRSREIYRVLDLITEIAQETHILALNAAIEASAAGEHGERFAVVADEVRRLAERSRESVDSVRTHLDEFAGSIRGVVVATEEGTKAAHQVLEGSTHTRGAITQLRSALTDTARAAREISLATQEQGTASDQVVLTLREVSEVVQRIADGLGQYTGAAERLNQLALSIQLLTQSFRIESEHSLKHILARWTRRLRDFSGNLEAVGGVLEDLLEDCPYLELAYLVDLGGSMISFAANRDLVGDREHPGSAAVGQNYADRPWFQALSRDGRAAVTPIYESLLTDDPCFTIAVAVRNADDEMVGILGVDVNLLNWTKI</sequence>
<evidence type="ECO:0000256" key="2">
    <source>
        <dbReference type="ARBA" id="ARBA00029447"/>
    </source>
</evidence>
<dbReference type="CDD" id="cd18773">
    <property type="entry name" value="PDC1_HK_sensor"/>
    <property type="match status" value="1"/>
</dbReference>
<protein>
    <submittedName>
        <fullName evidence="6">Methyl-accepting chemotaxis protein</fullName>
    </submittedName>
</protein>
<dbReference type="SMART" id="SM00283">
    <property type="entry name" value="MA"/>
    <property type="match status" value="1"/>
</dbReference>
<dbReference type="GO" id="GO:0004888">
    <property type="term" value="F:transmembrane signaling receptor activity"/>
    <property type="evidence" value="ECO:0007669"/>
    <property type="project" value="InterPro"/>
</dbReference>
<evidence type="ECO:0000256" key="1">
    <source>
        <dbReference type="ARBA" id="ARBA00023224"/>
    </source>
</evidence>
<dbReference type="AlphaFoldDB" id="A0A8J6Y6V3"/>
<dbReference type="EMBL" id="JACXWA010000079">
    <property type="protein sequence ID" value="MBD3870669.1"/>
    <property type="molecule type" value="Genomic_DNA"/>
</dbReference>
<keyword evidence="4" id="KW-0472">Membrane</keyword>
<feature type="transmembrane region" description="Helical" evidence="4">
    <location>
        <begin position="12"/>
        <end position="29"/>
    </location>
</feature>
<gene>
    <name evidence="6" type="ORF">IFJ97_04845</name>
</gene>
<evidence type="ECO:0000313" key="7">
    <source>
        <dbReference type="Proteomes" id="UP000598633"/>
    </source>
</evidence>
<feature type="transmembrane region" description="Helical" evidence="4">
    <location>
        <begin position="41"/>
        <end position="60"/>
    </location>
</feature>
<dbReference type="PRINTS" id="PR00260">
    <property type="entry name" value="CHEMTRNSDUCR"/>
</dbReference>
<evidence type="ECO:0000259" key="5">
    <source>
        <dbReference type="PROSITE" id="PS50111"/>
    </source>
</evidence>
<accession>A0A8J6Y6V3</accession>
<dbReference type="PANTHER" id="PTHR32089:SF112">
    <property type="entry name" value="LYSOZYME-LIKE PROTEIN-RELATED"/>
    <property type="match status" value="1"/>
</dbReference>
<dbReference type="PANTHER" id="PTHR32089">
    <property type="entry name" value="METHYL-ACCEPTING CHEMOTAXIS PROTEIN MCPB"/>
    <property type="match status" value="1"/>
</dbReference>
<dbReference type="GO" id="GO:0006935">
    <property type="term" value="P:chemotaxis"/>
    <property type="evidence" value="ECO:0007669"/>
    <property type="project" value="InterPro"/>
</dbReference>
<proteinExistence type="inferred from homology"/>
<name>A0A8J6Y6V3_9BACT</name>
<dbReference type="PROSITE" id="PS50111">
    <property type="entry name" value="CHEMOTAXIS_TRANSDUC_2"/>
    <property type="match status" value="1"/>
</dbReference>
<keyword evidence="4" id="KW-1133">Transmembrane helix</keyword>
<dbReference type="GO" id="GO:0016020">
    <property type="term" value="C:membrane"/>
    <property type="evidence" value="ECO:0007669"/>
    <property type="project" value="InterPro"/>
</dbReference>
<dbReference type="InterPro" id="IPR004090">
    <property type="entry name" value="Chemotax_Me-accpt_rcpt"/>
</dbReference>
<evidence type="ECO:0000313" key="6">
    <source>
        <dbReference type="EMBL" id="MBD3870669.1"/>
    </source>
</evidence>
<dbReference type="GO" id="GO:0007165">
    <property type="term" value="P:signal transduction"/>
    <property type="evidence" value="ECO:0007669"/>
    <property type="project" value="UniProtKB-KW"/>
</dbReference>
<comment type="caution">
    <text evidence="6">The sequence shown here is derived from an EMBL/GenBank/DDBJ whole genome shotgun (WGS) entry which is preliminary data.</text>
</comment>
<evidence type="ECO:0000256" key="3">
    <source>
        <dbReference type="PROSITE-ProRule" id="PRU00284"/>
    </source>
</evidence>
<dbReference type="InterPro" id="IPR029151">
    <property type="entry name" value="Sensor-like_sf"/>
</dbReference>
<keyword evidence="1 3" id="KW-0807">Transducer</keyword>
<dbReference type="Gene3D" id="1.10.287.950">
    <property type="entry name" value="Methyl-accepting chemotaxis protein"/>
    <property type="match status" value="1"/>
</dbReference>
<dbReference type="SUPFAM" id="SSF103190">
    <property type="entry name" value="Sensory domain-like"/>
    <property type="match status" value="1"/>
</dbReference>
<dbReference type="Gene3D" id="3.30.450.20">
    <property type="entry name" value="PAS domain"/>
    <property type="match status" value="1"/>
</dbReference>
<feature type="domain" description="Methyl-accepting transducer" evidence="5">
    <location>
        <begin position="133"/>
        <end position="369"/>
    </location>
</feature>
<reference evidence="6 7" key="1">
    <citation type="submission" date="2020-08" db="EMBL/GenBank/DDBJ databases">
        <title>Acidobacteriota in marine sediments use diverse sulfur dissimilation pathways.</title>
        <authorList>
            <person name="Wasmund K."/>
        </authorList>
    </citation>
    <scope>NUCLEOTIDE SEQUENCE [LARGE SCALE GENOMIC DNA]</scope>
    <source>
        <strain evidence="6">MAG AM3-A</strain>
    </source>
</reference>